<dbReference type="PROSITE" id="PS51462">
    <property type="entry name" value="NUDIX"/>
    <property type="match status" value="1"/>
</dbReference>
<evidence type="ECO:0000259" key="8">
    <source>
        <dbReference type="PROSITE" id="PS51462"/>
    </source>
</evidence>
<organism evidence="9">
    <name type="scientific">freshwater metagenome</name>
    <dbReference type="NCBI Taxonomy" id="449393"/>
    <lineage>
        <taxon>unclassified sequences</taxon>
        <taxon>metagenomes</taxon>
        <taxon>ecological metagenomes</taxon>
    </lineage>
</organism>
<comment type="cofactor">
    <cofactor evidence="1">
        <name>Mn(2+)</name>
        <dbReference type="ChEBI" id="CHEBI:29035"/>
    </cofactor>
</comment>
<keyword evidence="5" id="KW-0460">Magnesium</keyword>
<keyword evidence="4" id="KW-0378">Hydrolase</keyword>
<evidence type="ECO:0000256" key="4">
    <source>
        <dbReference type="ARBA" id="ARBA00022801"/>
    </source>
</evidence>
<keyword evidence="6" id="KW-0464">Manganese</keyword>
<dbReference type="GO" id="GO:0046872">
    <property type="term" value="F:metal ion binding"/>
    <property type="evidence" value="ECO:0007669"/>
    <property type="project" value="UniProtKB-KW"/>
</dbReference>
<dbReference type="CDD" id="cd03426">
    <property type="entry name" value="NUDIX_CoAse_Nudt7"/>
    <property type="match status" value="1"/>
</dbReference>
<dbReference type="Gene3D" id="3.90.79.10">
    <property type="entry name" value="Nucleoside Triphosphate Pyrophosphohydrolase"/>
    <property type="match status" value="1"/>
</dbReference>
<dbReference type="PANTHER" id="PTHR12992">
    <property type="entry name" value="NUDIX HYDROLASE"/>
    <property type="match status" value="1"/>
</dbReference>
<evidence type="ECO:0000256" key="1">
    <source>
        <dbReference type="ARBA" id="ARBA00001936"/>
    </source>
</evidence>
<evidence type="ECO:0000256" key="2">
    <source>
        <dbReference type="ARBA" id="ARBA00001946"/>
    </source>
</evidence>
<evidence type="ECO:0000256" key="6">
    <source>
        <dbReference type="ARBA" id="ARBA00023211"/>
    </source>
</evidence>
<dbReference type="PANTHER" id="PTHR12992:SF11">
    <property type="entry name" value="MITOCHONDRIAL COENZYME A DIPHOSPHATASE NUDT8"/>
    <property type="match status" value="1"/>
</dbReference>
<gene>
    <name evidence="9" type="ORF">UFOPK2810_01087</name>
</gene>
<feature type="transmembrane region" description="Helical" evidence="7">
    <location>
        <begin position="188"/>
        <end position="209"/>
    </location>
</feature>
<dbReference type="GO" id="GO:0010945">
    <property type="term" value="F:coenzyme A diphosphatase activity"/>
    <property type="evidence" value="ECO:0007669"/>
    <property type="project" value="InterPro"/>
</dbReference>
<keyword evidence="7" id="KW-0472">Membrane</keyword>
<keyword evidence="7" id="KW-1133">Transmembrane helix</keyword>
<evidence type="ECO:0000313" key="9">
    <source>
        <dbReference type="EMBL" id="CAB4756183.1"/>
    </source>
</evidence>
<dbReference type="InterPro" id="IPR000086">
    <property type="entry name" value="NUDIX_hydrolase_dom"/>
</dbReference>
<keyword evidence="3" id="KW-0479">Metal-binding</keyword>
<dbReference type="InterPro" id="IPR045121">
    <property type="entry name" value="CoAse"/>
</dbReference>
<dbReference type="SUPFAM" id="SSF55811">
    <property type="entry name" value="Nudix"/>
    <property type="match status" value="1"/>
</dbReference>
<accession>A0A6J6UC08</accession>
<protein>
    <submittedName>
        <fullName evidence="9">Unannotated protein</fullName>
    </submittedName>
</protein>
<name>A0A6J6UC08_9ZZZZ</name>
<evidence type="ECO:0000256" key="5">
    <source>
        <dbReference type="ARBA" id="ARBA00022842"/>
    </source>
</evidence>
<keyword evidence="7" id="KW-0812">Transmembrane</keyword>
<evidence type="ECO:0000256" key="7">
    <source>
        <dbReference type="SAM" id="Phobius"/>
    </source>
</evidence>
<proteinExistence type="predicted"/>
<comment type="cofactor">
    <cofactor evidence="2">
        <name>Mg(2+)</name>
        <dbReference type="ChEBI" id="CHEBI:18420"/>
    </cofactor>
</comment>
<feature type="domain" description="Nudix hydrolase" evidence="8">
    <location>
        <begin position="46"/>
        <end position="185"/>
    </location>
</feature>
<dbReference type="EMBL" id="CAEZYZ010000183">
    <property type="protein sequence ID" value="CAB4756183.1"/>
    <property type="molecule type" value="Genomic_DNA"/>
</dbReference>
<reference evidence="9" key="1">
    <citation type="submission" date="2020-05" db="EMBL/GenBank/DDBJ databases">
        <authorList>
            <person name="Chiriac C."/>
            <person name="Salcher M."/>
            <person name="Ghai R."/>
            <person name="Kavagutti S V."/>
        </authorList>
    </citation>
    <scope>NUCLEOTIDE SEQUENCE</scope>
</reference>
<dbReference type="InterPro" id="IPR015797">
    <property type="entry name" value="NUDIX_hydrolase-like_dom_sf"/>
</dbReference>
<dbReference type="Pfam" id="PF00293">
    <property type="entry name" value="NUDIX"/>
    <property type="match status" value="1"/>
</dbReference>
<dbReference type="AlphaFoldDB" id="A0A6J6UC08"/>
<sequence length="229" mass="24633">MRWSRTGSVLESAVEQLPAWLLPVVEMARTIDVTDITAYLPSSDAGRHSAVLLLFGEGPDGPDLLLIERAARMRAHAGQPAFPGGAVDPGDADAVDAALREAHEETALVRSGVLPFGVLPDLYLPVSDFVVTPVLAWWREPSEVHAAAPDEVASVQRVPIAEFVEPANRCRVRHPSGYVGLGFEVRGMLVWGFTAGIIAAVLNATGWAVPWDEGRFVALVEPEPDLEVM</sequence>
<evidence type="ECO:0000256" key="3">
    <source>
        <dbReference type="ARBA" id="ARBA00022723"/>
    </source>
</evidence>